<dbReference type="InterPro" id="IPR052155">
    <property type="entry name" value="Biofilm_reg_signaling"/>
</dbReference>
<evidence type="ECO:0000259" key="1">
    <source>
        <dbReference type="PROSITE" id="PS50112"/>
    </source>
</evidence>
<feature type="domain" description="PAS" evidence="1">
    <location>
        <begin position="252"/>
        <end position="295"/>
    </location>
</feature>
<dbReference type="Pfam" id="PF00989">
    <property type="entry name" value="PAS"/>
    <property type="match status" value="1"/>
</dbReference>
<dbReference type="InterPro" id="IPR043128">
    <property type="entry name" value="Rev_trsase/Diguanyl_cyclase"/>
</dbReference>
<dbReference type="PROSITE" id="PS50887">
    <property type="entry name" value="GGDEF"/>
    <property type="match status" value="1"/>
</dbReference>
<dbReference type="NCBIfam" id="TIGR00229">
    <property type="entry name" value="sensory_box"/>
    <property type="match status" value="2"/>
</dbReference>
<feature type="domain" description="GGDEF" evidence="2">
    <location>
        <begin position="531"/>
        <end position="661"/>
    </location>
</feature>
<dbReference type="NCBIfam" id="TIGR00254">
    <property type="entry name" value="GGDEF"/>
    <property type="match status" value="1"/>
</dbReference>
<dbReference type="eggNOG" id="COG2199">
    <property type="taxonomic scope" value="Bacteria"/>
</dbReference>
<name>D1B7Z9_THEAS</name>
<dbReference type="PROSITE" id="PS50112">
    <property type="entry name" value="PAS"/>
    <property type="match status" value="2"/>
</dbReference>
<dbReference type="SMART" id="SM00267">
    <property type="entry name" value="GGDEF"/>
    <property type="match status" value="1"/>
</dbReference>
<dbReference type="HOGENOM" id="CLU_000445_92_5_0"/>
<dbReference type="GO" id="GO:0006355">
    <property type="term" value="P:regulation of DNA-templated transcription"/>
    <property type="evidence" value="ECO:0007669"/>
    <property type="project" value="InterPro"/>
</dbReference>
<dbReference type="PROSITE" id="PS51832">
    <property type="entry name" value="HD_GYP"/>
    <property type="match status" value="1"/>
</dbReference>
<dbReference type="PANTHER" id="PTHR44757:SF2">
    <property type="entry name" value="BIOFILM ARCHITECTURE MAINTENANCE PROTEIN MBAA"/>
    <property type="match status" value="1"/>
</dbReference>
<dbReference type="CDD" id="cd00077">
    <property type="entry name" value="HDc"/>
    <property type="match status" value="1"/>
</dbReference>
<proteinExistence type="predicted"/>
<dbReference type="SUPFAM" id="SSF55073">
    <property type="entry name" value="Nucleotide cyclase"/>
    <property type="match status" value="1"/>
</dbReference>
<dbReference type="Gene3D" id="1.10.3210.10">
    <property type="entry name" value="Hypothetical protein af1432"/>
    <property type="match status" value="1"/>
</dbReference>
<dbReference type="eggNOG" id="COG3437">
    <property type="taxonomic scope" value="Bacteria"/>
</dbReference>
<dbReference type="PANTHER" id="PTHR44757">
    <property type="entry name" value="DIGUANYLATE CYCLASE DGCP"/>
    <property type="match status" value="1"/>
</dbReference>
<dbReference type="InterPro" id="IPR013656">
    <property type="entry name" value="PAS_4"/>
</dbReference>
<dbReference type="AlphaFoldDB" id="D1B7Z9"/>
<dbReference type="Pfam" id="PF13426">
    <property type="entry name" value="PAS_9"/>
    <property type="match status" value="1"/>
</dbReference>
<dbReference type="Gene3D" id="3.30.70.270">
    <property type="match status" value="1"/>
</dbReference>
<dbReference type="EnsemblBacteria" id="ACZ18402">
    <property type="protein sequence ID" value="ACZ18402"/>
    <property type="gene ID" value="Taci_0162"/>
</dbReference>
<accession>D1B7Z9</accession>
<dbReference type="InterPro" id="IPR013767">
    <property type="entry name" value="PAS_fold"/>
</dbReference>
<dbReference type="Proteomes" id="UP000002030">
    <property type="component" value="Chromosome"/>
</dbReference>
<dbReference type="CDD" id="cd00130">
    <property type="entry name" value="PAS"/>
    <property type="match status" value="2"/>
</dbReference>
<dbReference type="Pfam" id="PF00990">
    <property type="entry name" value="GGDEF"/>
    <property type="match status" value="1"/>
</dbReference>
<dbReference type="RefSeq" id="WP_012868918.1">
    <property type="nucleotide sequence ID" value="NC_013522.1"/>
</dbReference>
<evidence type="ECO:0000259" key="2">
    <source>
        <dbReference type="PROSITE" id="PS50887"/>
    </source>
</evidence>
<dbReference type="EMBL" id="CP001818">
    <property type="protein sequence ID" value="ACZ18402.1"/>
    <property type="molecule type" value="Genomic_DNA"/>
</dbReference>
<evidence type="ECO:0000259" key="3">
    <source>
        <dbReference type="PROSITE" id="PS51832"/>
    </source>
</evidence>
<dbReference type="KEGG" id="tai:Taci_0162"/>
<dbReference type="Pfam" id="PF13487">
    <property type="entry name" value="HD_5"/>
    <property type="match status" value="1"/>
</dbReference>
<sequence length="837" mass="93721">MDTRYREILPRAFESWPYPLLLLEDGPPPRVIYHNPAFAGLLDREDLEGAILSDLPHLGGCDLSDLAGLPAGERGYLKAKDRTFNIQRTAPAEGVSLLIFQDVSQEMRRIDLLEVEGERVSKISLEFEDVFEGIQEGAFLVRAHPDGSFRYVLVNRLYRDMFMIGSRDVRGLTARELLGDRMGAMVEANYRDCINSRSPITVAERFLLPNDQVRLLQTSLVPSFLDHAPSHIVGFIKDVTDERRAQEERDAALRRYEAMFREHPAVMLLIDPESGQILDANPSALNFYGYRHEEITRMTIQDINQLPEEEVRRRSLLAAHGKQRYFLFPHRLRSGAVRLVDVFTAPVNIGESTALFSIIFDVTEREEAKRRLHQEKETLNTTLMSIADGVVATDAGGTITSINPSALKMAGIKEQDALGRPFSHVFSIIESKTLNEGDPLGAAIRSGRIIPISDAVANTPGGKIHISGSASPVRNSLGEVTGAVAVLRDVGQEKQWRDKMLYMSYHDPLTKLPNRRFLEEEISRLEEEQVMPVSVIMADVNALKMTNDAFGHERGDALLINAAKVLKAACRRGDVVGRWGGDEFLILLVGATERGAEMAAQRIREMVRDSPLGDIPMSIALGWGTRSNPGQGILPAMKEAEEMMYRHKLIDGRDQRQMLLDRILSALSSRCHEDEDHRNRLKKICLAVGSAMNLSPREMEDLSLLTYYHDIGMIGIPPEVLRAEGPLTENQMEDIRRHPEVGYMIAQNVKEIVSVADLILLHHERYDGSGYPRGLKGDQIPIQCRIFALADAYEAMTSGRPYRRPLSHREALEEIASLKGIIFDPQVVEAFVSSLGN</sequence>
<dbReference type="InterPro" id="IPR035965">
    <property type="entry name" value="PAS-like_dom_sf"/>
</dbReference>
<protein>
    <submittedName>
        <fullName evidence="4">Diguanylate cyclase and metal dependent phosphohydrolase</fullName>
    </submittedName>
</protein>
<dbReference type="InterPro" id="IPR000160">
    <property type="entry name" value="GGDEF_dom"/>
</dbReference>
<keyword evidence="5" id="KW-1185">Reference proteome</keyword>
<feature type="domain" description="HD-GYP" evidence="3">
    <location>
        <begin position="652"/>
        <end position="837"/>
    </location>
</feature>
<dbReference type="Gene3D" id="3.30.450.20">
    <property type="entry name" value="PAS domain"/>
    <property type="match status" value="3"/>
</dbReference>
<dbReference type="CDD" id="cd01949">
    <property type="entry name" value="GGDEF"/>
    <property type="match status" value="1"/>
</dbReference>
<dbReference type="STRING" id="525903.Taci_0162"/>
<dbReference type="SMART" id="SM00091">
    <property type="entry name" value="PAS"/>
    <property type="match status" value="4"/>
</dbReference>
<dbReference type="eggNOG" id="COG5002">
    <property type="taxonomic scope" value="Bacteria"/>
</dbReference>
<dbReference type="PATRIC" id="fig|525903.6.peg.165"/>
<dbReference type="Pfam" id="PF13188">
    <property type="entry name" value="PAS_8"/>
    <property type="match status" value="1"/>
</dbReference>
<organism evidence="4 5">
    <name type="scientific">Thermanaerovibrio acidaminovorans (strain ATCC 49978 / DSM 6589 / Su883)</name>
    <name type="common">Selenomonas acidaminovorans</name>
    <dbReference type="NCBI Taxonomy" id="525903"/>
    <lineage>
        <taxon>Bacteria</taxon>
        <taxon>Thermotogati</taxon>
        <taxon>Synergistota</taxon>
        <taxon>Synergistia</taxon>
        <taxon>Synergistales</taxon>
        <taxon>Synergistaceae</taxon>
        <taxon>Thermanaerovibrio</taxon>
    </lineage>
</organism>
<dbReference type="SUPFAM" id="SSF55785">
    <property type="entry name" value="PYP-like sensor domain (PAS domain)"/>
    <property type="match status" value="3"/>
</dbReference>
<dbReference type="InterPro" id="IPR029787">
    <property type="entry name" value="Nucleotide_cyclase"/>
</dbReference>
<dbReference type="InterPro" id="IPR037522">
    <property type="entry name" value="HD_GYP_dom"/>
</dbReference>
<dbReference type="Pfam" id="PF08448">
    <property type="entry name" value="PAS_4"/>
    <property type="match status" value="1"/>
</dbReference>
<evidence type="ECO:0000313" key="4">
    <source>
        <dbReference type="EMBL" id="ACZ18402.1"/>
    </source>
</evidence>
<evidence type="ECO:0000313" key="5">
    <source>
        <dbReference type="Proteomes" id="UP000002030"/>
    </source>
</evidence>
<dbReference type="InterPro" id="IPR000014">
    <property type="entry name" value="PAS"/>
</dbReference>
<dbReference type="InterPro" id="IPR003607">
    <property type="entry name" value="HD/PDEase_dom"/>
</dbReference>
<gene>
    <name evidence="4" type="ordered locus">Taci_0162</name>
</gene>
<dbReference type="OrthoDB" id="5162at2"/>
<reference evidence="4 5" key="1">
    <citation type="journal article" date="2009" name="Stand. Genomic Sci.">
        <title>Complete genome sequence of Thermanaerovibrio acidaminovorans type strain (Su883).</title>
        <authorList>
            <person name="Chovatia M."/>
            <person name="Sikorski J."/>
            <person name="Schroder M."/>
            <person name="Lapidus A."/>
            <person name="Nolan M."/>
            <person name="Tice H."/>
            <person name="Glavina Del Rio T."/>
            <person name="Copeland A."/>
            <person name="Cheng J.F."/>
            <person name="Lucas S."/>
            <person name="Chen F."/>
            <person name="Bruce D."/>
            <person name="Goodwin L."/>
            <person name="Pitluck S."/>
            <person name="Ivanova N."/>
            <person name="Mavromatis K."/>
            <person name="Ovchinnikova G."/>
            <person name="Pati A."/>
            <person name="Chen A."/>
            <person name="Palaniappan K."/>
            <person name="Land M."/>
            <person name="Hauser L."/>
            <person name="Chang Y.J."/>
            <person name="Jeffries C.D."/>
            <person name="Chain P."/>
            <person name="Saunders E."/>
            <person name="Detter J.C."/>
            <person name="Brettin T."/>
            <person name="Rohde M."/>
            <person name="Goker M."/>
            <person name="Spring S."/>
            <person name="Bristow J."/>
            <person name="Markowitz V."/>
            <person name="Hugenholtz P."/>
            <person name="Kyrpides N.C."/>
            <person name="Klenk H.P."/>
            <person name="Eisen J.A."/>
        </authorList>
    </citation>
    <scope>NUCLEOTIDE SEQUENCE [LARGE SCALE GENOMIC DNA]</scope>
    <source>
        <strain evidence="5">ATCC 49978 / DSM 6589 / Su883</strain>
    </source>
</reference>
<dbReference type="SUPFAM" id="SSF109604">
    <property type="entry name" value="HD-domain/PDEase-like"/>
    <property type="match status" value="1"/>
</dbReference>
<feature type="domain" description="PAS" evidence="1">
    <location>
        <begin position="375"/>
        <end position="429"/>
    </location>
</feature>